<organism evidence="2 3">
    <name type="scientific">Bemisia tabaci</name>
    <name type="common">Sweetpotato whitefly</name>
    <name type="synonym">Aleurodes tabaci</name>
    <dbReference type="NCBI Taxonomy" id="7038"/>
    <lineage>
        <taxon>Eukaryota</taxon>
        <taxon>Metazoa</taxon>
        <taxon>Ecdysozoa</taxon>
        <taxon>Arthropoda</taxon>
        <taxon>Hexapoda</taxon>
        <taxon>Insecta</taxon>
        <taxon>Pterygota</taxon>
        <taxon>Neoptera</taxon>
        <taxon>Paraneoptera</taxon>
        <taxon>Hemiptera</taxon>
        <taxon>Sternorrhyncha</taxon>
        <taxon>Aleyrodoidea</taxon>
        <taxon>Aleyrodidae</taxon>
        <taxon>Aleyrodinae</taxon>
        <taxon>Bemisia</taxon>
    </lineage>
</organism>
<evidence type="ECO:0000313" key="3">
    <source>
        <dbReference type="Proteomes" id="UP001152759"/>
    </source>
</evidence>
<dbReference type="Proteomes" id="UP001152759">
    <property type="component" value="Chromosome 3"/>
</dbReference>
<feature type="region of interest" description="Disordered" evidence="1">
    <location>
        <begin position="60"/>
        <end position="95"/>
    </location>
</feature>
<accession>A0A9P0A897</accession>
<gene>
    <name evidence="2" type="ORF">BEMITA_LOCUS5294</name>
</gene>
<dbReference type="EMBL" id="OU963864">
    <property type="protein sequence ID" value="CAH0386137.1"/>
    <property type="molecule type" value="Genomic_DNA"/>
</dbReference>
<evidence type="ECO:0000256" key="1">
    <source>
        <dbReference type="SAM" id="MobiDB-lite"/>
    </source>
</evidence>
<sequence>MLRSDAMWESKRGMMKFSRLRFFVNIMIILTENSPSHSSTTHQLATTLMWEVSAEMEQLRPGSASSRPALGRRFHPRPRLKSSGSRSPGELLPPLLPRSVAGTPVNFLAIAAPGKSRVCNPRCLRPRELYECAISISRGPEIEYGRRALTFEIEKSHPRPGITTRGEGCSTGPAAKKGFSFIEKVEFALRDPPINDCAKNRIYSSLGRGEESGKPQKRSLVTSEDALVKDLGALRKKENYFRQ</sequence>
<feature type="compositionally biased region" description="Basic residues" evidence="1">
    <location>
        <begin position="70"/>
        <end position="80"/>
    </location>
</feature>
<protein>
    <submittedName>
        <fullName evidence="2">Uncharacterized protein</fullName>
    </submittedName>
</protein>
<keyword evidence="3" id="KW-1185">Reference proteome</keyword>
<proteinExistence type="predicted"/>
<name>A0A9P0A897_BEMTA</name>
<evidence type="ECO:0000313" key="2">
    <source>
        <dbReference type="EMBL" id="CAH0386137.1"/>
    </source>
</evidence>
<reference evidence="2" key="1">
    <citation type="submission" date="2021-12" db="EMBL/GenBank/DDBJ databases">
        <authorList>
            <person name="King R."/>
        </authorList>
    </citation>
    <scope>NUCLEOTIDE SEQUENCE</scope>
</reference>
<dbReference type="AlphaFoldDB" id="A0A9P0A897"/>